<dbReference type="AlphaFoldDB" id="A0A9P3LK66"/>
<keyword evidence="2" id="KW-1185">Reference proteome</keyword>
<sequence>MEGRQREVFVNVPVHRSVPETCFEETRIRDYITAYQTTGQPPQPIPAEPVDLAERARLGLPPPWVPYSEVNGMPVPLDKQTMQSIQNIQNTKSTQSLQNGSPQQPITDLTGLPDVQEFAPTASPDEIGQPQYMQTITCQHAFSAFSPEELRYRAYWVGKKYAPEAVQKAEAAAAAAPAATPPTFSFRTTATLNGVGDTFQSITCQPPYAGHSFEELRLACYRTRRELTSEQISAARVL</sequence>
<dbReference type="Proteomes" id="UP000703269">
    <property type="component" value="Unassembled WGS sequence"/>
</dbReference>
<protein>
    <submittedName>
        <fullName evidence="1">Uncharacterized protein</fullName>
    </submittedName>
</protein>
<name>A0A9P3LK66_9APHY</name>
<accession>A0A9P3LK66</accession>
<organism evidence="1 2">
    <name type="scientific">Phanerochaete sordida</name>
    <dbReference type="NCBI Taxonomy" id="48140"/>
    <lineage>
        <taxon>Eukaryota</taxon>
        <taxon>Fungi</taxon>
        <taxon>Dikarya</taxon>
        <taxon>Basidiomycota</taxon>
        <taxon>Agaricomycotina</taxon>
        <taxon>Agaricomycetes</taxon>
        <taxon>Polyporales</taxon>
        <taxon>Phanerochaetaceae</taxon>
        <taxon>Phanerochaete</taxon>
    </lineage>
</organism>
<proteinExistence type="predicted"/>
<dbReference type="Gene3D" id="1.10.10.2360">
    <property type="match status" value="1"/>
</dbReference>
<dbReference type="OrthoDB" id="3234974at2759"/>
<evidence type="ECO:0000313" key="2">
    <source>
        <dbReference type="Proteomes" id="UP000703269"/>
    </source>
</evidence>
<gene>
    <name evidence="1" type="ORF">PsYK624_144260</name>
</gene>
<reference evidence="1 2" key="1">
    <citation type="submission" date="2021-08" db="EMBL/GenBank/DDBJ databases">
        <title>Draft Genome Sequence of Phanerochaete sordida strain YK-624.</title>
        <authorList>
            <person name="Mori T."/>
            <person name="Dohra H."/>
            <person name="Suzuki T."/>
            <person name="Kawagishi H."/>
            <person name="Hirai H."/>
        </authorList>
    </citation>
    <scope>NUCLEOTIDE SEQUENCE [LARGE SCALE GENOMIC DNA]</scope>
    <source>
        <strain evidence="1 2">YK-624</strain>
    </source>
</reference>
<comment type="caution">
    <text evidence="1">The sequence shown here is derived from an EMBL/GenBank/DDBJ whole genome shotgun (WGS) entry which is preliminary data.</text>
</comment>
<dbReference type="EMBL" id="BPQB01000083">
    <property type="protein sequence ID" value="GJE98203.1"/>
    <property type="molecule type" value="Genomic_DNA"/>
</dbReference>
<evidence type="ECO:0000313" key="1">
    <source>
        <dbReference type="EMBL" id="GJE98203.1"/>
    </source>
</evidence>